<evidence type="ECO:0000256" key="3">
    <source>
        <dbReference type="ARBA" id="ARBA00022737"/>
    </source>
</evidence>
<evidence type="ECO:0000313" key="6">
    <source>
        <dbReference type="Ensembl" id="ENSNPEP00000011829.1"/>
    </source>
</evidence>
<gene>
    <name evidence="6" type="primary">WDCP</name>
</gene>
<feature type="region of interest" description="Disordered" evidence="5">
    <location>
        <begin position="503"/>
        <end position="538"/>
    </location>
</feature>
<evidence type="ECO:0000256" key="4">
    <source>
        <dbReference type="ARBA" id="ARBA00023054"/>
    </source>
</evidence>
<feature type="compositionally biased region" description="Low complexity" evidence="5">
    <location>
        <begin position="504"/>
        <end position="518"/>
    </location>
</feature>
<keyword evidence="3" id="KW-0677">Repeat</keyword>
<reference evidence="6" key="2">
    <citation type="submission" date="2025-09" db="UniProtKB">
        <authorList>
            <consortium name="Ensembl"/>
        </authorList>
    </citation>
    <scope>IDENTIFICATION</scope>
</reference>
<keyword evidence="4" id="KW-0175">Coiled coil</keyword>
<protein>
    <recommendedName>
        <fullName evidence="1">WD repeat and coiled-coil-containing protein</fullName>
    </recommendedName>
</protein>
<reference evidence="6" key="1">
    <citation type="submission" date="2025-08" db="UniProtKB">
        <authorList>
            <consortium name="Ensembl"/>
        </authorList>
    </citation>
    <scope>IDENTIFICATION</scope>
</reference>
<dbReference type="InterPro" id="IPR028041">
    <property type="entry name" value="WDCP"/>
</dbReference>
<name>A0A8C6ZCH8_NOTPE</name>
<evidence type="ECO:0000313" key="7">
    <source>
        <dbReference type="Proteomes" id="UP000694420"/>
    </source>
</evidence>
<keyword evidence="7" id="KW-1185">Reference proteome</keyword>
<accession>A0A8C6ZCH8</accession>
<dbReference type="PANTHER" id="PTHR14897">
    <property type="entry name" value="WD REPEAT AND COILED-COIL-CONTAINING PROTEIN"/>
    <property type="match status" value="1"/>
</dbReference>
<organism evidence="6 7">
    <name type="scientific">Nothoprocta perdicaria</name>
    <name type="common">Chilean tinamou</name>
    <name type="synonym">Crypturus perdicarius</name>
    <dbReference type="NCBI Taxonomy" id="30464"/>
    <lineage>
        <taxon>Eukaryota</taxon>
        <taxon>Metazoa</taxon>
        <taxon>Chordata</taxon>
        <taxon>Craniata</taxon>
        <taxon>Vertebrata</taxon>
        <taxon>Euteleostomi</taxon>
        <taxon>Archelosauria</taxon>
        <taxon>Archosauria</taxon>
        <taxon>Dinosauria</taxon>
        <taxon>Saurischia</taxon>
        <taxon>Theropoda</taxon>
        <taxon>Coelurosauria</taxon>
        <taxon>Aves</taxon>
        <taxon>Palaeognathae</taxon>
        <taxon>Tinamiformes</taxon>
        <taxon>Tinamidae</taxon>
        <taxon>Nothoprocta</taxon>
    </lineage>
</organism>
<keyword evidence="2" id="KW-0853">WD repeat</keyword>
<dbReference type="SUPFAM" id="SSF101908">
    <property type="entry name" value="Putative isomerase YbhE"/>
    <property type="match status" value="1"/>
</dbReference>
<dbReference type="PANTHER" id="PTHR14897:SF4">
    <property type="entry name" value="WD REPEAT AND COILED-COIL-CONTAINING PROTEIN"/>
    <property type="match status" value="1"/>
</dbReference>
<evidence type="ECO:0000256" key="2">
    <source>
        <dbReference type="ARBA" id="ARBA00022574"/>
    </source>
</evidence>
<proteinExistence type="predicted"/>
<dbReference type="GO" id="GO:0019900">
    <property type="term" value="F:kinase binding"/>
    <property type="evidence" value="ECO:0007669"/>
    <property type="project" value="TreeGrafter"/>
</dbReference>
<evidence type="ECO:0000256" key="5">
    <source>
        <dbReference type="SAM" id="MobiDB-lite"/>
    </source>
</evidence>
<sequence>MELGKAKLLRTGLNALYQAIHPVHGIAWTDGKQVVLTALYYHRGQLKFGDSSVVGQFDHVHGLYWGPCCSPDIPALLAVQHKKHVSIWQLGCSTAEKGKLLISQTCEVGEPFPLLSQGCVWHPKQEVLAVLTKRDASVLHAVRSDNTRVKADIKSSGLIHCACWTKDGNRLVVAIGSALHSYIWDDTQKALNACSFCPIFDVGGYICAIEATLDFQIAVATELPLDKLCGLNAGMAFDVPPAAETGSLLSQSALVLGDEEYSMDLRRKSTDSDRSVTVDSVASSSSGPVDLTSILANHRKSDPGPLITLKRKDCTQINGQDSSYLILVTFERKVTTTRKVTIPGIVVPDIMAFDLRAQIVAVASNTSNIVLVYSVTSSCMPHIQQIQLEKNERPKGLCFLTDKLLLVLIGKQKFPEPCLIPSSSSDRYVMRLVIKELMFEEDSSALPETNQNMFYNYESSVNIPGKRKFFENLATEDQAQSRELLMPRSTVIQSPSGRRRLIEVKSPSYEQSSSSSVSDQDEKRLPGDPSLALEPLDAEPMNRSVALLGFRTPSRLSNRPTSPKVQFNVIQEATSSLKNNNLPSERGMSHISRNLERLCGSFNELQLSLSELRDFTKNGRRVSLAYPCSEEPPVVHITHQKCFANGAVAEETKAVLLCDGKIHLSLVQKLFDLPIIEMKHGSSWIVLTADSDGFVPLLFKATQEIVIRDGSDGAPLCAGHSFQKSGSTEGNHHSALPATTGTGYIVCL</sequence>
<dbReference type="Proteomes" id="UP000694420">
    <property type="component" value="Unplaced"/>
</dbReference>
<dbReference type="Pfam" id="PF15390">
    <property type="entry name" value="WDCP"/>
    <property type="match status" value="1"/>
</dbReference>
<evidence type="ECO:0000256" key="1">
    <source>
        <dbReference type="ARBA" id="ARBA00015683"/>
    </source>
</evidence>
<dbReference type="AlphaFoldDB" id="A0A8C6ZCH8"/>
<dbReference type="Ensembl" id="ENSNPET00000012132.1">
    <property type="protein sequence ID" value="ENSNPEP00000011829.1"/>
    <property type="gene ID" value="ENSNPEG00000008874.1"/>
</dbReference>